<evidence type="ECO:0000256" key="3">
    <source>
        <dbReference type="ARBA" id="ARBA00022806"/>
    </source>
</evidence>
<feature type="short sequence motif" description="Q motif" evidence="6">
    <location>
        <begin position="209"/>
        <end position="237"/>
    </location>
</feature>
<dbReference type="GO" id="GO:0003723">
    <property type="term" value="F:RNA binding"/>
    <property type="evidence" value="ECO:0007669"/>
    <property type="project" value="UniProtKB-UniRule"/>
</dbReference>
<keyword evidence="3 7" id="KW-0347">Helicase</keyword>
<dbReference type="PANTHER" id="PTHR24031">
    <property type="entry name" value="RNA HELICASE"/>
    <property type="match status" value="1"/>
</dbReference>
<dbReference type="InterPro" id="IPR000629">
    <property type="entry name" value="RNA-helicase_DEAD-box_CS"/>
</dbReference>
<feature type="compositionally biased region" description="Basic residues" evidence="8">
    <location>
        <begin position="164"/>
        <end position="176"/>
    </location>
</feature>
<dbReference type="Gramene" id="ONI06059">
    <property type="protein sequence ID" value="ONI06059"/>
    <property type="gene ID" value="PRUPE_5G037600"/>
</dbReference>
<keyword evidence="1 7" id="KW-0547">Nucleotide-binding</keyword>
<evidence type="ECO:0000256" key="4">
    <source>
        <dbReference type="ARBA" id="ARBA00022840"/>
    </source>
</evidence>
<feature type="domain" description="Helicase C-terminal" evidence="10">
    <location>
        <begin position="495"/>
        <end position="664"/>
    </location>
</feature>
<evidence type="ECO:0000313" key="13">
    <source>
        <dbReference type="Proteomes" id="UP000006882"/>
    </source>
</evidence>
<keyword evidence="13" id="KW-1185">Reference proteome</keyword>
<dbReference type="GO" id="GO:0003724">
    <property type="term" value="F:RNA helicase activity"/>
    <property type="evidence" value="ECO:0007669"/>
    <property type="project" value="UniProtKB-EC"/>
</dbReference>
<feature type="region of interest" description="Disordered" evidence="8">
    <location>
        <begin position="73"/>
        <end position="202"/>
    </location>
</feature>
<dbReference type="AlphaFoldDB" id="A0A251P385"/>
<evidence type="ECO:0000256" key="8">
    <source>
        <dbReference type="SAM" id="MobiDB-lite"/>
    </source>
</evidence>
<dbReference type="GO" id="GO:0016787">
    <property type="term" value="F:hydrolase activity"/>
    <property type="evidence" value="ECO:0007669"/>
    <property type="project" value="UniProtKB-KW"/>
</dbReference>
<feature type="compositionally biased region" description="Basic residues" evidence="8">
    <location>
        <begin position="791"/>
        <end position="804"/>
    </location>
</feature>
<dbReference type="Gene3D" id="3.40.50.300">
    <property type="entry name" value="P-loop containing nucleotide triphosphate hydrolases"/>
    <property type="match status" value="2"/>
</dbReference>
<comment type="function">
    <text evidence="7">RNA helicase.</text>
</comment>
<comment type="domain">
    <text evidence="7">The Q motif is unique to and characteristic of the DEAD box family of RNA helicases and controls ATP binding and hydrolysis.</text>
</comment>
<gene>
    <name evidence="12" type="ORF">PRUPE_5G037600</name>
</gene>
<dbReference type="InterPro" id="IPR001650">
    <property type="entry name" value="Helicase_C-like"/>
</dbReference>
<feature type="domain" description="DEAD-box RNA helicase Q" evidence="11">
    <location>
        <begin position="209"/>
        <end position="237"/>
    </location>
</feature>
<feature type="region of interest" description="Disordered" evidence="8">
    <location>
        <begin position="1"/>
        <end position="41"/>
    </location>
</feature>
<keyword evidence="4 7" id="KW-0067">ATP-binding</keyword>
<dbReference type="EC" id="3.6.4.13" evidence="7"/>
<evidence type="ECO:0000256" key="5">
    <source>
        <dbReference type="ARBA" id="ARBA00022884"/>
    </source>
</evidence>
<dbReference type="GO" id="GO:0005524">
    <property type="term" value="F:ATP binding"/>
    <property type="evidence" value="ECO:0007669"/>
    <property type="project" value="UniProtKB-UniRule"/>
</dbReference>
<evidence type="ECO:0000256" key="7">
    <source>
        <dbReference type="RuleBase" id="RU365068"/>
    </source>
</evidence>
<feature type="domain" description="Helicase ATP-binding" evidence="9">
    <location>
        <begin position="241"/>
        <end position="458"/>
    </location>
</feature>
<evidence type="ECO:0000313" key="12">
    <source>
        <dbReference type="EMBL" id="ONI06058.1"/>
    </source>
</evidence>
<sequence>MLPTPLLRGLKKKAKRKQIQQQDAELERFESLPWNPSLPIDEDKAFSNVVGNNELEGGFLMLEEIDEAEYGLQIPEPQLANRNKKEKSKQSKKSKKRKRGGVDGSAGDGAEAKGEEIFDKDDNEMNKEKKKKKKPEEAQGSENVAGNGGNEVKNKDKDEDVNIKKKKKKHKKKKKKAGETLETEENTVDDSSNGKEEIEEEPFDENEYYAWNELRLHHLIMKSIYRLGFKEPTPIQKACIPAAAHQGKDVIGAAETGSGKTLAFGLPILQRLLEEREKAVKMFDEKGEETEKFAPKGLLRALIITPTRELAIQVSDHLKAVAKDTNVRVVPIVGGMSMEKQERLLKARPEIIVGTPGRLWELMSGGEKHLVELHSLSFFVLDEADRMIENGHFRELQSIIDMLPVRNGLTESHCENAQNSVEMSNFQTKKRQTFVFSATIALSTDFRKKLKRSSLKSKQSMSDGVNSIEALSERAGMRDNVAIIDLTNASILANKLVESFIECTEEDKDAYLYYILSVHGQGRTLVFCTSVAALRHVSSLLRILGTNVWTLHAQMQQRARLKAIDRFRGDEHGLLVATDVAARGLDIPGVRTVVHYQLPHSAEESFQRFPMDNAYLPEVIKRLSLARQMDKILRKDSQEKSKKSWFERNAKSIELVVDNDDSEEERVKNHKKRKASSMNLNKLQQELKILLSRPLQPKSFSHRYFAGAGVSPLMQHQFEELAKKKLGDNSDSGDKKKSKLVVIGQDCVEPLQALRSAGHEVHIDGKEMAQKRRNIVDLRRKRKEEKTRLRDQRRKRKKQLKGGD</sequence>
<evidence type="ECO:0000256" key="1">
    <source>
        <dbReference type="ARBA" id="ARBA00022741"/>
    </source>
</evidence>
<evidence type="ECO:0000259" key="9">
    <source>
        <dbReference type="PROSITE" id="PS51192"/>
    </source>
</evidence>
<organism evidence="12 13">
    <name type="scientific">Prunus persica</name>
    <name type="common">Peach</name>
    <name type="synonym">Amygdalus persica</name>
    <dbReference type="NCBI Taxonomy" id="3760"/>
    <lineage>
        <taxon>Eukaryota</taxon>
        <taxon>Viridiplantae</taxon>
        <taxon>Streptophyta</taxon>
        <taxon>Embryophyta</taxon>
        <taxon>Tracheophyta</taxon>
        <taxon>Spermatophyta</taxon>
        <taxon>Magnoliopsida</taxon>
        <taxon>eudicotyledons</taxon>
        <taxon>Gunneridae</taxon>
        <taxon>Pentapetalae</taxon>
        <taxon>rosids</taxon>
        <taxon>fabids</taxon>
        <taxon>Rosales</taxon>
        <taxon>Rosaceae</taxon>
        <taxon>Amygdaloideae</taxon>
        <taxon>Amygdaleae</taxon>
        <taxon>Prunus</taxon>
    </lineage>
</organism>
<evidence type="ECO:0000259" key="11">
    <source>
        <dbReference type="PROSITE" id="PS51195"/>
    </source>
</evidence>
<dbReference type="PROSITE" id="PS51192">
    <property type="entry name" value="HELICASE_ATP_BIND_1"/>
    <property type="match status" value="1"/>
</dbReference>
<reference evidence="12" key="2">
    <citation type="submission" date="2016-12" db="EMBL/GenBank/DDBJ databases">
        <title>WGS assembly of Prunus persica.</title>
        <authorList>
            <person name="Verde I."/>
            <person name="Jenkins J."/>
            <person name="Dondini L."/>
            <person name="Micali S."/>
            <person name="Pagliarani G."/>
            <person name="Vendramin E."/>
            <person name="Paris R."/>
            <person name="Aramini V."/>
            <person name="Gazza L."/>
            <person name="Rossini L."/>
            <person name="Bassi D."/>
            <person name="Troggio M."/>
            <person name="Shu S."/>
            <person name="Grimwood J.H."/>
            <person name="Tartarini S."/>
            <person name="Dettori M.T."/>
            <person name="Schmutz J."/>
        </authorList>
    </citation>
    <scope>NUCLEOTIDE SEQUENCE</scope>
</reference>
<accession>A0A251P385</accession>
<keyword evidence="5 7" id="KW-0694">RNA-binding</keyword>
<protein>
    <recommendedName>
        <fullName evidence="7">ATP-dependent RNA helicase</fullName>
        <ecNumber evidence="7">3.6.4.13</ecNumber>
    </recommendedName>
</protein>
<feature type="compositionally biased region" description="Basic and acidic residues" evidence="8">
    <location>
        <begin position="152"/>
        <end position="163"/>
    </location>
</feature>
<feature type="region of interest" description="Disordered" evidence="8">
    <location>
        <begin position="762"/>
        <end position="804"/>
    </location>
</feature>
<dbReference type="EMBL" id="CM007655">
    <property type="protein sequence ID" value="ONI06059.1"/>
    <property type="molecule type" value="Genomic_DNA"/>
</dbReference>
<proteinExistence type="inferred from homology"/>
<dbReference type="SMART" id="SM00490">
    <property type="entry name" value="HELICc"/>
    <property type="match status" value="1"/>
</dbReference>
<feature type="compositionally biased region" description="Basic residues" evidence="8">
    <location>
        <begin position="9"/>
        <end position="18"/>
    </location>
</feature>
<dbReference type="PROSITE" id="PS00039">
    <property type="entry name" value="DEAD_ATP_HELICASE"/>
    <property type="match status" value="1"/>
</dbReference>
<comment type="similarity">
    <text evidence="7">Belongs to the DEAD box helicase family.</text>
</comment>
<dbReference type="InterPro" id="IPR011545">
    <property type="entry name" value="DEAD/DEAH_box_helicase_dom"/>
</dbReference>
<dbReference type="SUPFAM" id="SSF52540">
    <property type="entry name" value="P-loop containing nucleoside triphosphate hydrolases"/>
    <property type="match status" value="2"/>
</dbReference>
<reference evidence="12 13" key="1">
    <citation type="journal article" date="2013" name="Nat. Genet.">
        <title>The high-quality draft genome of peach (Prunus persica) identifies unique patterns of genetic diversity, domestication and genome evolution.</title>
        <authorList>
            <consortium name="International Peach Genome Initiative"/>
            <person name="Verde I."/>
            <person name="Abbott A.G."/>
            <person name="Scalabrin S."/>
            <person name="Jung S."/>
            <person name="Shu S."/>
            <person name="Marroni F."/>
            <person name="Zhebentyayeva T."/>
            <person name="Dettori M.T."/>
            <person name="Grimwood J."/>
            <person name="Cattonaro F."/>
            <person name="Zuccolo A."/>
            <person name="Rossini L."/>
            <person name="Jenkins J."/>
            <person name="Vendramin E."/>
            <person name="Meisel L.A."/>
            <person name="Decroocq V."/>
            <person name="Sosinski B."/>
            <person name="Prochnik S."/>
            <person name="Mitros T."/>
            <person name="Policriti A."/>
            <person name="Cipriani G."/>
            <person name="Dondini L."/>
            <person name="Ficklin S."/>
            <person name="Goodstein D.M."/>
            <person name="Xuan P."/>
            <person name="Del Fabbro C."/>
            <person name="Aramini V."/>
            <person name="Copetti D."/>
            <person name="Gonzalez S."/>
            <person name="Horner D.S."/>
            <person name="Falchi R."/>
            <person name="Lucas S."/>
            <person name="Mica E."/>
            <person name="Maldonado J."/>
            <person name="Lazzari B."/>
            <person name="Bielenberg D."/>
            <person name="Pirona R."/>
            <person name="Miculan M."/>
            <person name="Barakat A."/>
            <person name="Testolin R."/>
            <person name="Stella A."/>
            <person name="Tartarini S."/>
            <person name="Tonutti P."/>
            <person name="Arus P."/>
            <person name="Orellana A."/>
            <person name="Wells C."/>
            <person name="Main D."/>
            <person name="Vizzotto G."/>
            <person name="Silva H."/>
            <person name="Salamini F."/>
            <person name="Schmutz J."/>
            <person name="Morgante M."/>
            <person name="Rokhsar D.S."/>
        </authorList>
    </citation>
    <scope>NUCLEOTIDE SEQUENCE [LARGE SCALE GENOMIC DNA]</scope>
    <source>
        <strain evidence="13">cv. Nemared</strain>
    </source>
</reference>
<dbReference type="InterPro" id="IPR014014">
    <property type="entry name" value="RNA_helicase_DEAD_Q_motif"/>
</dbReference>
<dbReference type="InterPro" id="IPR027417">
    <property type="entry name" value="P-loop_NTPase"/>
</dbReference>
<dbReference type="PROSITE" id="PS51195">
    <property type="entry name" value="Q_MOTIF"/>
    <property type="match status" value="1"/>
</dbReference>
<keyword evidence="2 7" id="KW-0378">Hydrolase</keyword>
<dbReference type="CDD" id="cd17946">
    <property type="entry name" value="DEADc_DDX24"/>
    <property type="match status" value="1"/>
</dbReference>
<dbReference type="Pfam" id="PF00270">
    <property type="entry name" value="DEAD"/>
    <property type="match status" value="1"/>
</dbReference>
<dbReference type="InterPro" id="IPR014001">
    <property type="entry name" value="Helicase_ATP-bd"/>
</dbReference>
<evidence type="ECO:0000259" key="10">
    <source>
        <dbReference type="PROSITE" id="PS51194"/>
    </source>
</evidence>
<evidence type="ECO:0000256" key="6">
    <source>
        <dbReference type="PROSITE-ProRule" id="PRU00552"/>
    </source>
</evidence>
<feature type="compositionally biased region" description="Basic and acidic residues" evidence="8">
    <location>
        <begin position="762"/>
        <end position="790"/>
    </location>
</feature>
<dbReference type="CDD" id="cd18787">
    <property type="entry name" value="SF2_C_DEAD"/>
    <property type="match status" value="1"/>
</dbReference>
<dbReference type="Proteomes" id="UP000006882">
    <property type="component" value="Chromosome G5"/>
</dbReference>
<dbReference type="Gramene" id="ONI06058">
    <property type="protein sequence ID" value="ONI06058"/>
    <property type="gene ID" value="PRUPE_5G037600"/>
</dbReference>
<comment type="catalytic activity">
    <reaction evidence="7">
        <text>ATP + H2O = ADP + phosphate + H(+)</text>
        <dbReference type="Rhea" id="RHEA:13065"/>
        <dbReference type="ChEBI" id="CHEBI:15377"/>
        <dbReference type="ChEBI" id="CHEBI:15378"/>
        <dbReference type="ChEBI" id="CHEBI:30616"/>
        <dbReference type="ChEBI" id="CHEBI:43474"/>
        <dbReference type="ChEBI" id="CHEBI:456216"/>
        <dbReference type="EC" id="3.6.4.13"/>
    </reaction>
</comment>
<name>A0A251P385_PRUPE</name>
<dbReference type="EMBL" id="CM007655">
    <property type="protein sequence ID" value="ONI06058.1"/>
    <property type="molecule type" value="Genomic_DNA"/>
</dbReference>
<dbReference type="PROSITE" id="PS51194">
    <property type="entry name" value="HELICASE_CTER"/>
    <property type="match status" value="1"/>
</dbReference>
<feature type="compositionally biased region" description="Basic residues" evidence="8">
    <location>
        <begin position="82"/>
        <end position="99"/>
    </location>
</feature>
<evidence type="ECO:0000256" key="2">
    <source>
        <dbReference type="ARBA" id="ARBA00022801"/>
    </source>
</evidence>
<dbReference type="SMART" id="SM00487">
    <property type="entry name" value="DEXDc"/>
    <property type="match status" value="1"/>
</dbReference>
<dbReference type="Pfam" id="PF00271">
    <property type="entry name" value="Helicase_C"/>
    <property type="match status" value="1"/>
</dbReference>